<evidence type="ECO:0000256" key="2">
    <source>
        <dbReference type="ARBA" id="ARBA00001956"/>
    </source>
</evidence>
<evidence type="ECO:0000256" key="5">
    <source>
        <dbReference type="ARBA" id="ARBA00012032"/>
    </source>
</evidence>
<evidence type="ECO:0000259" key="17">
    <source>
        <dbReference type="PROSITE" id="PS50972"/>
    </source>
</evidence>
<evidence type="ECO:0000256" key="15">
    <source>
        <dbReference type="ARBA" id="ARBA00031040"/>
    </source>
</evidence>
<evidence type="ECO:0000313" key="20">
    <source>
        <dbReference type="EMBL" id="VAX21513.1"/>
    </source>
</evidence>
<dbReference type="InterPro" id="IPR003759">
    <property type="entry name" value="Cbl-bd_cap"/>
</dbReference>
<organism evidence="20">
    <name type="scientific">hydrothermal vent metagenome</name>
    <dbReference type="NCBI Taxonomy" id="652676"/>
    <lineage>
        <taxon>unclassified sequences</taxon>
        <taxon>metagenomes</taxon>
        <taxon>ecological metagenomes</taxon>
    </lineage>
</organism>
<gene>
    <name evidence="20" type="ORF">MNBD_NITROSPINAE04-1183</name>
</gene>
<dbReference type="PANTHER" id="PTHR45833">
    <property type="entry name" value="METHIONINE SYNTHASE"/>
    <property type="match status" value="1"/>
</dbReference>
<comment type="similarity">
    <text evidence="4">Belongs to the vitamin-B12 dependent methionine synthase family.</text>
</comment>
<evidence type="ECO:0000259" key="18">
    <source>
        <dbReference type="PROSITE" id="PS51332"/>
    </source>
</evidence>
<dbReference type="UniPathway" id="UPA00051">
    <property type="reaction ID" value="UER00081"/>
</dbReference>
<feature type="domain" description="Pterin-binding" evidence="17">
    <location>
        <begin position="316"/>
        <end position="559"/>
    </location>
</feature>
<dbReference type="EC" id="2.1.1.13" evidence="5"/>
<dbReference type="InterPro" id="IPR003726">
    <property type="entry name" value="HCY_dom"/>
</dbReference>
<evidence type="ECO:0000256" key="6">
    <source>
        <dbReference type="ARBA" id="ARBA00022603"/>
    </source>
</evidence>
<dbReference type="InterPro" id="IPR011005">
    <property type="entry name" value="Dihydropteroate_synth-like_sf"/>
</dbReference>
<comment type="cofactor">
    <cofactor evidence="2">
        <name>methylcob(III)alamin</name>
        <dbReference type="ChEBI" id="CHEBI:28115"/>
    </cofactor>
</comment>
<feature type="domain" description="B12-binding N-terminal" evidence="19">
    <location>
        <begin position="579"/>
        <end position="673"/>
    </location>
</feature>
<proteinExistence type="inferred from homology"/>
<evidence type="ECO:0000259" key="16">
    <source>
        <dbReference type="PROSITE" id="PS50970"/>
    </source>
</evidence>
<evidence type="ECO:0000256" key="13">
    <source>
        <dbReference type="ARBA" id="ARBA00023167"/>
    </source>
</evidence>
<protein>
    <recommendedName>
        <fullName evidence="5">methionine synthase</fullName>
        <ecNumber evidence="5">2.1.1.13</ecNumber>
    </recommendedName>
    <alternativeName>
        <fullName evidence="15">5-methyltetrahydrofolate--homocysteine methyltransferase</fullName>
    </alternativeName>
</protein>
<dbReference type="Pfam" id="PF00809">
    <property type="entry name" value="Pterin_bind"/>
    <property type="match status" value="1"/>
</dbReference>
<name>A0A3B1CA18_9ZZZZ</name>
<feature type="domain" description="Hcy-binding" evidence="16">
    <location>
        <begin position="1"/>
        <end position="285"/>
    </location>
</feature>
<dbReference type="PROSITE" id="PS50970">
    <property type="entry name" value="HCY"/>
    <property type="match status" value="1"/>
</dbReference>
<dbReference type="PROSITE" id="PS51332">
    <property type="entry name" value="B12_BINDING"/>
    <property type="match status" value="1"/>
</dbReference>
<dbReference type="AlphaFoldDB" id="A0A3B1CA18"/>
<keyword evidence="9 20" id="KW-0808">Transferase</keyword>
<dbReference type="EMBL" id="UOGA01000201">
    <property type="protein sequence ID" value="VAX21513.1"/>
    <property type="molecule type" value="Genomic_DNA"/>
</dbReference>
<dbReference type="SMART" id="SM01018">
    <property type="entry name" value="B12-binding_2"/>
    <property type="match status" value="1"/>
</dbReference>
<dbReference type="PIRSF" id="PIRSF037472">
    <property type="entry name" value="DHPS_mtfrase"/>
    <property type="match status" value="1"/>
</dbReference>
<dbReference type="Gene3D" id="1.10.1240.10">
    <property type="entry name" value="Methionine synthase domain"/>
    <property type="match status" value="1"/>
</dbReference>
<accession>A0A3B1CA18</accession>
<keyword evidence="10" id="KW-0949">S-adenosyl-L-methionine</keyword>
<dbReference type="GO" id="GO:0046872">
    <property type="term" value="F:metal ion binding"/>
    <property type="evidence" value="ECO:0007669"/>
    <property type="project" value="UniProtKB-KW"/>
</dbReference>
<evidence type="ECO:0000256" key="12">
    <source>
        <dbReference type="ARBA" id="ARBA00022833"/>
    </source>
</evidence>
<evidence type="ECO:0000256" key="9">
    <source>
        <dbReference type="ARBA" id="ARBA00022679"/>
    </source>
</evidence>
<dbReference type="Gene3D" id="3.20.20.20">
    <property type="entry name" value="Dihydropteroate synthase-like"/>
    <property type="match status" value="1"/>
</dbReference>
<keyword evidence="13" id="KW-0486">Methionine biosynthesis</keyword>
<comment type="cofactor">
    <cofactor evidence="1">
        <name>Zn(2+)</name>
        <dbReference type="ChEBI" id="CHEBI:29105"/>
    </cofactor>
</comment>
<dbReference type="PROSITE" id="PS51337">
    <property type="entry name" value="B12_BINDING_NTER"/>
    <property type="match status" value="1"/>
</dbReference>
<dbReference type="NCBIfam" id="NF005719">
    <property type="entry name" value="PRK07535.1"/>
    <property type="match status" value="1"/>
</dbReference>
<comment type="pathway">
    <text evidence="3">Amino-acid biosynthesis; L-methionine biosynthesis via de novo pathway; L-methionine from L-homocysteine (MetH route): step 1/1.</text>
</comment>
<sequence>MSLLSELKKRILILDGSMGALLQNRGLPMGYAPDLWNLENREEILKAHREYAEAGANIIITNTFGASRLRLAEYDAANKLKDINKAAVEIAREAAPNCFIAGDVGPLGGIIAPAGDIPFDEGVSIFAEQMKALVEAGVDLIAIETMFDLMEMRAAVIAANEVRGDIPVLASMTYGADGVTDTGTDAATAAVTLEGLSVDIIAVNCSVGPEPMVDIVERLTTTTAMPVAVEPNAGLPVNRGGKTVFEMSMEELAGYAKKFVDAGANIIGGCCGSTPEYIRLISNGLQGAKPRERSVWRGMSFTSRMATIQVGDGQPFVKIGEKINPTGRKKFAESIKEGRVDMIIADARKQFEMGAMALDVNVGVPLVDEAKAMERAVVGIQNVVPIPLVIDSSYASALEAGLKLYPGRALINSINGEDERLEEVVPLLKKYGASTIALLAGDDIPEKAVDRIKIAEKILLYLEDHGIPKERVMFDCLALVVSAMQEGARQTLETIRLVKKEFGCATVAGVSNVSFGLPQRKYINNSFLAMAIGAGLDAAIVNPYDEDMTRTVAAASLFSGRDQECRVYIDMMEEKEEESKEDKGPRTTLEKISDAIVEGDKDSITGLTNAAIAEGADAMSIFVDVMTPAIRHLGNLFAQRKKFIPHLVAAADTMKRGVAILDPIIKESKTETVDKGTIVFATVKGDIHDIGKNICVIMLANFGFNVIDLGKNVPMEDILSAAKEHNANIIALSALMTTTMMQMKVVIDEIKASSLPYKVMIGGAVVTKSFAKEIGADAYGKDVGDLVTVTEGLMELSNKERVA</sequence>
<dbReference type="InterPro" id="IPR017215">
    <property type="entry name" value="MetH_bac"/>
</dbReference>
<evidence type="ECO:0000256" key="14">
    <source>
        <dbReference type="ARBA" id="ARBA00023285"/>
    </source>
</evidence>
<evidence type="ECO:0000256" key="3">
    <source>
        <dbReference type="ARBA" id="ARBA00005178"/>
    </source>
</evidence>
<dbReference type="Pfam" id="PF02574">
    <property type="entry name" value="S-methyl_trans"/>
    <property type="match status" value="1"/>
</dbReference>
<keyword evidence="12" id="KW-0862">Zinc</keyword>
<feature type="domain" description="B12-binding" evidence="18">
    <location>
        <begin position="675"/>
        <end position="803"/>
    </location>
</feature>
<keyword evidence="11" id="KW-0479">Metal-binding</keyword>
<keyword evidence="14" id="KW-0170">Cobalt</keyword>
<evidence type="ECO:0000256" key="10">
    <source>
        <dbReference type="ARBA" id="ARBA00022691"/>
    </source>
</evidence>
<dbReference type="GO" id="GO:0031419">
    <property type="term" value="F:cobalamin binding"/>
    <property type="evidence" value="ECO:0007669"/>
    <property type="project" value="UniProtKB-KW"/>
</dbReference>
<evidence type="ECO:0000256" key="11">
    <source>
        <dbReference type="ARBA" id="ARBA00022723"/>
    </source>
</evidence>
<dbReference type="InterPro" id="IPR036724">
    <property type="entry name" value="Cobalamin-bd_sf"/>
</dbReference>
<dbReference type="SUPFAM" id="SSF51717">
    <property type="entry name" value="Dihydropteroate synthetase-like"/>
    <property type="match status" value="1"/>
</dbReference>
<dbReference type="GO" id="GO:0008705">
    <property type="term" value="F:methionine synthase activity"/>
    <property type="evidence" value="ECO:0007669"/>
    <property type="project" value="UniProtKB-EC"/>
</dbReference>
<dbReference type="Pfam" id="PF02310">
    <property type="entry name" value="B12-binding"/>
    <property type="match status" value="1"/>
</dbReference>
<dbReference type="InterPro" id="IPR036589">
    <property type="entry name" value="HCY_dom_sf"/>
</dbReference>
<evidence type="ECO:0000256" key="1">
    <source>
        <dbReference type="ARBA" id="ARBA00001947"/>
    </source>
</evidence>
<evidence type="ECO:0000256" key="4">
    <source>
        <dbReference type="ARBA" id="ARBA00010398"/>
    </source>
</evidence>
<dbReference type="Pfam" id="PF02607">
    <property type="entry name" value="B12-binding_2"/>
    <property type="match status" value="1"/>
</dbReference>
<dbReference type="Gene3D" id="3.40.50.280">
    <property type="entry name" value="Cobalamin-binding domain"/>
    <property type="match status" value="1"/>
</dbReference>
<dbReference type="SUPFAM" id="SSF82282">
    <property type="entry name" value="Homocysteine S-methyltransferase"/>
    <property type="match status" value="1"/>
</dbReference>
<keyword evidence="8" id="KW-0846">Cobalamin</keyword>
<dbReference type="PANTHER" id="PTHR45833:SF1">
    <property type="entry name" value="METHIONINE SYNTHASE"/>
    <property type="match status" value="1"/>
</dbReference>
<dbReference type="GO" id="GO:0032259">
    <property type="term" value="P:methylation"/>
    <property type="evidence" value="ECO:0007669"/>
    <property type="project" value="UniProtKB-KW"/>
</dbReference>
<dbReference type="InterPro" id="IPR000489">
    <property type="entry name" value="Pterin-binding_dom"/>
</dbReference>
<dbReference type="SUPFAM" id="SSF47644">
    <property type="entry name" value="Methionine synthase domain"/>
    <property type="match status" value="1"/>
</dbReference>
<dbReference type="InterPro" id="IPR050554">
    <property type="entry name" value="Met_Synthase/Corrinoid"/>
</dbReference>
<dbReference type="PROSITE" id="PS50972">
    <property type="entry name" value="PTERIN_BINDING"/>
    <property type="match status" value="1"/>
</dbReference>
<evidence type="ECO:0000256" key="7">
    <source>
        <dbReference type="ARBA" id="ARBA00022605"/>
    </source>
</evidence>
<dbReference type="SUPFAM" id="SSF52242">
    <property type="entry name" value="Cobalamin (vitamin B12)-binding domain"/>
    <property type="match status" value="1"/>
</dbReference>
<evidence type="ECO:0000256" key="8">
    <source>
        <dbReference type="ARBA" id="ARBA00022628"/>
    </source>
</evidence>
<keyword evidence="6 20" id="KW-0489">Methyltransferase</keyword>
<dbReference type="InterPro" id="IPR036594">
    <property type="entry name" value="Meth_synthase_dom"/>
</dbReference>
<keyword evidence="7" id="KW-0028">Amino-acid biosynthesis</keyword>
<reference evidence="20" key="1">
    <citation type="submission" date="2018-06" db="EMBL/GenBank/DDBJ databases">
        <authorList>
            <person name="Zhirakovskaya E."/>
        </authorList>
    </citation>
    <scope>NUCLEOTIDE SEQUENCE</scope>
</reference>
<dbReference type="GO" id="GO:0046653">
    <property type="term" value="P:tetrahydrofolate metabolic process"/>
    <property type="evidence" value="ECO:0007669"/>
    <property type="project" value="TreeGrafter"/>
</dbReference>
<dbReference type="GO" id="GO:0050667">
    <property type="term" value="P:homocysteine metabolic process"/>
    <property type="evidence" value="ECO:0007669"/>
    <property type="project" value="TreeGrafter"/>
</dbReference>
<evidence type="ECO:0000259" key="19">
    <source>
        <dbReference type="PROSITE" id="PS51337"/>
    </source>
</evidence>
<dbReference type="InterPro" id="IPR006158">
    <property type="entry name" value="Cobalamin-bd"/>
</dbReference>
<dbReference type="Gene3D" id="3.20.20.330">
    <property type="entry name" value="Homocysteine-binding-like domain"/>
    <property type="match status" value="1"/>
</dbReference>
<dbReference type="GO" id="GO:0005829">
    <property type="term" value="C:cytosol"/>
    <property type="evidence" value="ECO:0007669"/>
    <property type="project" value="TreeGrafter"/>
</dbReference>